<evidence type="ECO:0000256" key="1">
    <source>
        <dbReference type="ARBA" id="ARBA00010021"/>
    </source>
</evidence>
<evidence type="ECO:0000259" key="2">
    <source>
        <dbReference type="Pfam" id="PF20696"/>
    </source>
</evidence>
<dbReference type="GO" id="GO:0005737">
    <property type="term" value="C:cytoplasm"/>
    <property type="evidence" value="ECO:0007669"/>
    <property type="project" value="TreeGrafter"/>
</dbReference>
<dbReference type="EMBL" id="LNQE01001080">
    <property type="protein sequence ID" value="KUG21273.1"/>
    <property type="molecule type" value="Genomic_DNA"/>
</dbReference>
<dbReference type="AlphaFoldDB" id="A0A0W8FK84"/>
<dbReference type="Pfam" id="PF20696">
    <property type="entry name" value="UbiD_C"/>
    <property type="match status" value="1"/>
</dbReference>
<sequence>MVVVDEDIDIRDPDDVEFAIATRVRGDTDLLIVPGVRGSSLDPTRLPDGTNVKVGVDATMVMGEEHRFIRAGWS</sequence>
<comment type="caution">
    <text evidence="3">The sequence shown here is derived from an EMBL/GenBank/DDBJ whole genome shotgun (WGS) entry which is preliminary data.</text>
</comment>
<dbReference type="InterPro" id="IPR049381">
    <property type="entry name" value="UbiD-like_C"/>
</dbReference>
<dbReference type="Gene3D" id="3.40.1670.10">
    <property type="entry name" value="UbiD C-terminal domain-like"/>
    <property type="match status" value="1"/>
</dbReference>
<feature type="domain" description="3-octaprenyl-4-hydroxybenzoate carboxy-lyase-like C-terminal" evidence="2">
    <location>
        <begin position="2"/>
        <end position="58"/>
    </location>
</feature>
<organism evidence="3">
    <name type="scientific">hydrocarbon metagenome</name>
    <dbReference type="NCBI Taxonomy" id="938273"/>
    <lineage>
        <taxon>unclassified sequences</taxon>
        <taxon>metagenomes</taxon>
        <taxon>ecological metagenomes</taxon>
    </lineage>
</organism>
<protein>
    <submittedName>
        <fullName evidence="3">Ubid family decarboxylase</fullName>
    </submittedName>
</protein>
<proteinExistence type="inferred from homology"/>
<reference evidence="3" key="1">
    <citation type="journal article" date="2015" name="Proc. Natl. Acad. Sci. U.S.A.">
        <title>Networks of energetic and metabolic interactions define dynamics in microbial communities.</title>
        <authorList>
            <person name="Embree M."/>
            <person name="Liu J.K."/>
            <person name="Al-Bassam M.M."/>
            <person name="Zengler K."/>
        </authorList>
    </citation>
    <scope>NUCLEOTIDE SEQUENCE</scope>
</reference>
<evidence type="ECO:0000313" key="3">
    <source>
        <dbReference type="EMBL" id="KUG21273.1"/>
    </source>
</evidence>
<name>A0A0W8FK84_9ZZZZ</name>
<dbReference type="GO" id="GO:0016831">
    <property type="term" value="F:carboxy-lyase activity"/>
    <property type="evidence" value="ECO:0007669"/>
    <property type="project" value="InterPro"/>
</dbReference>
<dbReference type="InterPro" id="IPR002830">
    <property type="entry name" value="UbiD"/>
</dbReference>
<comment type="similarity">
    <text evidence="1">Belongs to the UbiD family.</text>
</comment>
<dbReference type="PANTHER" id="PTHR30108:SF21">
    <property type="entry name" value="4-HYDROXYBENZOATE DECARBOXYLASE"/>
    <property type="match status" value="1"/>
</dbReference>
<dbReference type="PANTHER" id="PTHR30108">
    <property type="entry name" value="3-OCTAPRENYL-4-HYDROXYBENZOATE CARBOXY-LYASE-RELATED"/>
    <property type="match status" value="1"/>
</dbReference>
<accession>A0A0W8FK84</accession>
<dbReference type="SUPFAM" id="SSF143968">
    <property type="entry name" value="UbiD C-terminal domain-like"/>
    <property type="match status" value="1"/>
</dbReference>
<gene>
    <name evidence="3" type="ORF">ASZ90_008972</name>
</gene>